<dbReference type="InterPro" id="IPR011990">
    <property type="entry name" value="TPR-like_helical_dom_sf"/>
</dbReference>
<dbReference type="EMBL" id="CAJNOJ010000658">
    <property type="protein sequence ID" value="CAF1505140.1"/>
    <property type="molecule type" value="Genomic_DNA"/>
</dbReference>
<sequence>MGKKIKGILIDAISLCKGIEGTFRRYEQNAIPMGFVAPGQRLDQLDPSFMYTQFFKEILLITDFENKYIVEFVKSCPGLLNLDDKRLNDVVQLVRNYREKKPIWWYTREAIELFEKTLEYHEKARPILQQSLLGNHPHLALSYSSVSGVYFDMRDYSKAYLFFEYSIEIAK</sequence>
<dbReference type="EMBL" id="CAJNOR010011636">
    <property type="protein sequence ID" value="CAF1662695.1"/>
    <property type="molecule type" value="Genomic_DNA"/>
</dbReference>
<evidence type="ECO:0000313" key="3">
    <source>
        <dbReference type="Proteomes" id="UP000663828"/>
    </source>
</evidence>
<evidence type="ECO:0008006" key="4">
    <source>
        <dbReference type="Google" id="ProtNLM"/>
    </source>
</evidence>
<reference evidence="2" key="1">
    <citation type="submission" date="2021-02" db="EMBL/GenBank/DDBJ databases">
        <authorList>
            <person name="Nowell W R."/>
        </authorList>
    </citation>
    <scope>NUCLEOTIDE SEQUENCE</scope>
</reference>
<proteinExistence type="predicted"/>
<gene>
    <name evidence="1" type="ORF">EDS130_LOCUS42880</name>
    <name evidence="2" type="ORF">XAT740_LOCUS57188</name>
</gene>
<dbReference type="Proteomes" id="UP000663828">
    <property type="component" value="Unassembled WGS sequence"/>
</dbReference>
<dbReference type="AlphaFoldDB" id="A0A816FKH5"/>
<dbReference type="Gene3D" id="1.25.40.10">
    <property type="entry name" value="Tetratricopeptide repeat domain"/>
    <property type="match status" value="1"/>
</dbReference>
<accession>A0A816FKH5</accession>
<keyword evidence="3" id="KW-1185">Reference proteome</keyword>
<dbReference type="SUPFAM" id="SSF48452">
    <property type="entry name" value="TPR-like"/>
    <property type="match status" value="1"/>
</dbReference>
<protein>
    <recommendedName>
        <fullName evidence="4">Tetratricopeptide repeat protein</fullName>
    </recommendedName>
</protein>
<evidence type="ECO:0000313" key="1">
    <source>
        <dbReference type="EMBL" id="CAF1505140.1"/>
    </source>
</evidence>
<name>A0A816FKH5_ADIRI</name>
<comment type="caution">
    <text evidence="2">The sequence shown here is derived from an EMBL/GenBank/DDBJ whole genome shotgun (WGS) entry which is preliminary data.</text>
</comment>
<evidence type="ECO:0000313" key="2">
    <source>
        <dbReference type="EMBL" id="CAF1662695.1"/>
    </source>
</evidence>
<dbReference type="Proteomes" id="UP000663852">
    <property type="component" value="Unassembled WGS sequence"/>
</dbReference>
<organism evidence="2 3">
    <name type="scientific">Adineta ricciae</name>
    <name type="common">Rotifer</name>
    <dbReference type="NCBI Taxonomy" id="249248"/>
    <lineage>
        <taxon>Eukaryota</taxon>
        <taxon>Metazoa</taxon>
        <taxon>Spiralia</taxon>
        <taxon>Gnathifera</taxon>
        <taxon>Rotifera</taxon>
        <taxon>Eurotatoria</taxon>
        <taxon>Bdelloidea</taxon>
        <taxon>Adinetida</taxon>
        <taxon>Adinetidae</taxon>
        <taxon>Adineta</taxon>
    </lineage>
</organism>